<dbReference type="AlphaFoldDB" id="A0A2P2LXD7"/>
<dbReference type="EMBL" id="GGEC01042133">
    <property type="protein sequence ID" value="MBX22617.1"/>
    <property type="molecule type" value="Transcribed_RNA"/>
</dbReference>
<protein>
    <submittedName>
        <fullName evidence="1">Uncharacterized protein</fullName>
    </submittedName>
</protein>
<proteinExistence type="predicted"/>
<sequence>MGVSRTYVHPGRELYEQDLSINANSLKTKMSTSSQNLCYLSR</sequence>
<name>A0A2P2LXD7_RHIMU</name>
<reference evidence="1" key="1">
    <citation type="submission" date="2018-02" db="EMBL/GenBank/DDBJ databases">
        <title>Rhizophora mucronata_Transcriptome.</title>
        <authorList>
            <person name="Meera S.P."/>
            <person name="Sreeshan A."/>
            <person name="Augustine A."/>
        </authorList>
    </citation>
    <scope>NUCLEOTIDE SEQUENCE</scope>
    <source>
        <tissue evidence="1">Leaf</tissue>
    </source>
</reference>
<organism evidence="1">
    <name type="scientific">Rhizophora mucronata</name>
    <name type="common">Asiatic mangrove</name>
    <dbReference type="NCBI Taxonomy" id="61149"/>
    <lineage>
        <taxon>Eukaryota</taxon>
        <taxon>Viridiplantae</taxon>
        <taxon>Streptophyta</taxon>
        <taxon>Embryophyta</taxon>
        <taxon>Tracheophyta</taxon>
        <taxon>Spermatophyta</taxon>
        <taxon>Magnoliopsida</taxon>
        <taxon>eudicotyledons</taxon>
        <taxon>Gunneridae</taxon>
        <taxon>Pentapetalae</taxon>
        <taxon>rosids</taxon>
        <taxon>fabids</taxon>
        <taxon>Malpighiales</taxon>
        <taxon>Rhizophoraceae</taxon>
        <taxon>Rhizophora</taxon>
    </lineage>
</organism>
<accession>A0A2P2LXD7</accession>
<evidence type="ECO:0000313" key="1">
    <source>
        <dbReference type="EMBL" id="MBX22617.1"/>
    </source>
</evidence>